<evidence type="ECO:0000313" key="7">
    <source>
        <dbReference type="EMBL" id="NXJ79267.1"/>
    </source>
</evidence>
<protein>
    <submittedName>
        <fullName evidence="7">RBM7 protein</fullName>
    </submittedName>
</protein>
<comment type="subcellular location">
    <subcellularLocation>
        <location evidence="1">Nucleus</location>
        <location evidence="1">Nucleoplasm</location>
    </subcellularLocation>
</comment>
<feature type="compositionally biased region" description="Basic and acidic residues" evidence="5">
    <location>
        <begin position="195"/>
        <end position="215"/>
    </location>
</feature>
<dbReference type="CDD" id="cd12592">
    <property type="entry name" value="RRM_RBM7"/>
    <property type="match status" value="1"/>
</dbReference>
<feature type="region of interest" description="Disordered" evidence="5">
    <location>
        <begin position="157"/>
        <end position="232"/>
    </location>
</feature>
<dbReference type="SUPFAM" id="SSF54928">
    <property type="entry name" value="RNA-binding domain, RBD"/>
    <property type="match status" value="1"/>
</dbReference>
<dbReference type="AlphaFoldDB" id="A0A7L0E8K7"/>
<feature type="domain" description="RRM" evidence="6">
    <location>
        <begin position="10"/>
        <end position="87"/>
    </location>
</feature>
<comment type="caution">
    <text evidence="7">The sequence shown here is derived from an EMBL/GenBank/DDBJ whole genome shotgun (WGS) entry which is preliminary data.</text>
</comment>
<dbReference type="EMBL" id="VXAG01000418">
    <property type="protein sequence ID" value="NXJ79267.1"/>
    <property type="molecule type" value="Genomic_DNA"/>
</dbReference>
<dbReference type="SMART" id="SM00360">
    <property type="entry name" value="RRM"/>
    <property type="match status" value="1"/>
</dbReference>
<dbReference type="OrthoDB" id="407442at2759"/>
<name>A0A7L0E8K7_TROML</name>
<evidence type="ECO:0000313" key="8">
    <source>
        <dbReference type="Proteomes" id="UP000550660"/>
    </source>
</evidence>
<dbReference type="PROSITE" id="PS50102">
    <property type="entry name" value="RRM"/>
    <property type="match status" value="1"/>
</dbReference>
<dbReference type="GO" id="GO:0005654">
    <property type="term" value="C:nucleoplasm"/>
    <property type="evidence" value="ECO:0007669"/>
    <property type="project" value="UniProtKB-SubCell"/>
</dbReference>
<dbReference type="InterPro" id="IPR000504">
    <property type="entry name" value="RRM_dom"/>
</dbReference>
<dbReference type="PANTHER" id="PTHR13798:SF4">
    <property type="entry name" value="RNA-BINDING PROTEIN 7"/>
    <property type="match status" value="1"/>
</dbReference>
<feature type="non-terminal residue" evidence="7">
    <location>
        <position position="255"/>
    </location>
</feature>
<gene>
    <name evidence="7" type="primary">Rbm7</name>
    <name evidence="7" type="ORF">TROMEL_R00632</name>
</gene>
<dbReference type="PANTHER" id="PTHR13798">
    <property type="entry name" value="RNA BINDING MOTIF RBM PROTEIN -RELATED"/>
    <property type="match status" value="1"/>
</dbReference>
<evidence type="ECO:0000259" key="6">
    <source>
        <dbReference type="PROSITE" id="PS50102"/>
    </source>
</evidence>
<evidence type="ECO:0000256" key="1">
    <source>
        <dbReference type="ARBA" id="ARBA00004642"/>
    </source>
</evidence>
<evidence type="ECO:0000256" key="5">
    <source>
        <dbReference type="SAM" id="MobiDB-lite"/>
    </source>
</evidence>
<evidence type="ECO:0000256" key="2">
    <source>
        <dbReference type="ARBA" id="ARBA00022884"/>
    </source>
</evidence>
<dbReference type="InterPro" id="IPR052285">
    <property type="entry name" value="NEXT_complex_subunit"/>
</dbReference>
<sequence>MGAALEEANRSLFVGNLDPKVTEEIIFELFHQAGPVVKVKIPKDKDGNPRHYAFVNFKHEVSAPYALNLLNGIRLYGRPMKIQFRSGARETERHVTRVPGRADLLPACPSRSPTGQCLGKQHVLLTRGALAPQCEAGQRFHRWVAAGTFLKPEQPAYAPATYQHPPPHAFPPSTASPRRPEVRKGRQGGHPYLPDSRRFGERDYGRGQRGDDYGGHEQGGWETPPYEDWHREGWGHDYEYRRESYRDGGWHPAGH</sequence>
<dbReference type="Gene3D" id="3.30.70.330">
    <property type="match status" value="1"/>
</dbReference>
<dbReference type="Pfam" id="PF00076">
    <property type="entry name" value="RRM_1"/>
    <property type="match status" value="1"/>
</dbReference>
<feature type="non-terminal residue" evidence="7">
    <location>
        <position position="1"/>
    </location>
</feature>
<keyword evidence="2 4" id="KW-0694">RNA-binding</keyword>
<evidence type="ECO:0000256" key="4">
    <source>
        <dbReference type="PROSITE-ProRule" id="PRU00176"/>
    </source>
</evidence>
<evidence type="ECO:0000256" key="3">
    <source>
        <dbReference type="ARBA" id="ARBA00023242"/>
    </source>
</evidence>
<dbReference type="InterPro" id="IPR034500">
    <property type="entry name" value="RBM7_RRM"/>
</dbReference>
<keyword evidence="8" id="KW-1185">Reference proteome</keyword>
<keyword evidence="3" id="KW-0539">Nucleus</keyword>
<dbReference type="GO" id="GO:0003727">
    <property type="term" value="F:single-stranded RNA binding"/>
    <property type="evidence" value="ECO:0007669"/>
    <property type="project" value="TreeGrafter"/>
</dbReference>
<accession>A0A7L0E8K7</accession>
<dbReference type="GO" id="GO:0000381">
    <property type="term" value="P:regulation of alternative mRNA splicing, via spliceosome"/>
    <property type="evidence" value="ECO:0007669"/>
    <property type="project" value="TreeGrafter"/>
</dbReference>
<dbReference type="Proteomes" id="UP000550660">
    <property type="component" value="Unassembled WGS sequence"/>
</dbReference>
<dbReference type="InterPro" id="IPR012677">
    <property type="entry name" value="Nucleotide-bd_a/b_plait_sf"/>
</dbReference>
<reference evidence="7 8" key="1">
    <citation type="submission" date="2019-09" db="EMBL/GenBank/DDBJ databases">
        <title>Bird 10,000 Genomes (B10K) Project - Family phase.</title>
        <authorList>
            <person name="Zhang G."/>
        </authorList>
    </citation>
    <scope>NUCLEOTIDE SEQUENCE [LARGE SCALE GENOMIC DNA]</scope>
    <source>
        <strain evidence="7">B10K-DU-007-40</strain>
        <tissue evidence="7">Mixed tissue sample</tissue>
    </source>
</reference>
<organism evidence="7 8">
    <name type="scientific">Trogon melanurus</name>
    <name type="common">Black-tailed trogon</name>
    <dbReference type="NCBI Taxonomy" id="56311"/>
    <lineage>
        <taxon>Eukaryota</taxon>
        <taxon>Metazoa</taxon>
        <taxon>Chordata</taxon>
        <taxon>Craniata</taxon>
        <taxon>Vertebrata</taxon>
        <taxon>Euteleostomi</taxon>
        <taxon>Archelosauria</taxon>
        <taxon>Archosauria</taxon>
        <taxon>Dinosauria</taxon>
        <taxon>Saurischia</taxon>
        <taxon>Theropoda</taxon>
        <taxon>Coelurosauria</taxon>
        <taxon>Aves</taxon>
        <taxon>Neognathae</taxon>
        <taxon>Neoaves</taxon>
        <taxon>Telluraves</taxon>
        <taxon>Coraciimorphae</taxon>
        <taxon>Trogoniformes</taxon>
        <taxon>Trogonidae</taxon>
        <taxon>Trogon</taxon>
    </lineage>
</organism>
<proteinExistence type="predicted"/>
<dbReference type="InterPro" id="IPR035979">
    <property type="entry name" value="RBD_domain_sf"/>
</dbReference>